<dbReference type="Proteomes" id="UP000578531">
    <property type="component" value="Unassembled WGS sequence"/>
</dbReference>
<keyword evidence="2" id="KW-1185">Reference proteome</keyword>
<reference evidence="1 2" key="1">
    <citation type="journal article" date="2020" name="Genomics">
        <title>Complete, high-quality genomes from long-read metagenomic sequencing of two wolf lichen thalli reveals enigmatic genome architecture.</title>
        <authorList>
            <person name="McKenzie S.K."/>
            <person name="Walston R.F."/>
            <person name="Allen J.L."/>
        </authorList>
    </citation>
    <scope>NUCLEOTIDE SEQUENCE [LARGE SCALE GENOMIC DNA]</scope>
    <source>
        <strain evidence="1">WasteWater2</strain>
    </source>
</reference>
<gene>
    <name evidence="1" type="ORF">HO173_012035</name>
</gene>
<proteinExistence type="predicted"/>
<accession>A0A8H6FGR7</accession>
<organism evidence="1 2">
    <name type="scientific">Letharia columbiana</name>
    <dbReference type="NCBI Taxonomy" id="112416"/>
    <lineage>
        <taxon>Eukaryota</taxon>
        <taxon>Fungi</taxon>
        <taxon>Dikarya</taxon>
        <taxon>Ascomycota</taxon>
        <taxon>Pezizomycotina</taxon>
        <taxon>Lecanoromycetes</taxon>
        <taxon>OSLEUM clade</taxon>
        <taxon>Lecanoromycetidae</taxon>
        <taxon>Lecanorales</taxon>
        <taxon>Lecanorineae</taxon>
        <taxon>Parmeliaceae</taxon>
        <taxon>Letharia</taxon>
    </lineage>
</organism>
<dbReference type="AlphaFoldDB" id="A0A8H6FGR7"/>
<dbReference type="GeneID" id="59293672"/>
<dbReference type="RefSeq" id="XP_037159196.1">
    <property type="nucleotide sequence ID" value="XM_037313908.1"/>
</dbReference>
<sequence length="92" mass="10364">MAADREVVPEAPQPVYDWRRAGYPFEHGEEVVRFLREHLDGEHQEWHAIGETKMVNRNLVASVISILNINVGTYGLVSPTHSDGGSYSRTCL</sequence>
<evidence type="ECO:0000313" key="1">
    <source>
        <dbReference type="EMBL" id="KAF6227705.1"/>
    </source>
</evidence>
<name>A0A8H6FGR7_9LECA</name>
<evidence type="ECO:0000313" key="2">
    <source>
        <dbReference type="Proteomes" id="UP000578531"/>
    </source>
</evidence>
<dbReference type="EMBL" id="JACCJC010000082">
    <property type="protein sequence ID" value="KAF6227705.1"/>
    <property type="molecule type" value="Genomic_DNA"/>
</dbReference>
<protein>
    <submittedName>
        <fullName evidence="1">Uncharacterized protein</fullName>
    </submittedName>
</protein>
<comment type="caution">
    <text evidence="1">The sequence shown here is derived from an EMBL/GenBank/DDBJ whole genome shotgun (WGS) entry which is preliminary data.</text>
</comment>